<dbReference type="EMBL" id="JSWE01000180">
    <property type="protein sequence ID" value="KIE04562.1"/>
    <property type="molecule type" value="Genomic_DNA"/>
</dbReference>
<dbReference type="PANTHER" id="PTHR16255:SF1">
    <property type="entry name" value="REQUIRED FOR MEIOTIC NUCLEAR DIVISION PROTEIN 1 HOMOLOG"/>
    <property type="match status" value="1"/>
</dbReference>
<feature type="transmembrane region" description="Helical" evidence="1">
    <location>
        <begin position="258"/>
        <end position="279"/>
    </location>
</feature>
<keyword evidence="1" id="KW-0812">Transmembrane</keyword>
<dbReference type="Pfam" id="PF02582">
    <property type="entry name" value="DUF155"/>
    <property type="match status" value="1"/>
</dbReference>
<proteinExistence type="predicted"/>
<dbReference type="AlphaFoldDB" id="A0A0C1MRA5"/>
<dbReference type="PATRIC" id="fig|86105.3.peg.1581"/>
<dbReference type="PANTHER" id="PTHR16255">
    <property type="entry name" value="REQUIRED FOR MEIOTIC NUCLEAR DIVISION PROTEIN 1 HOMOLOG"/>
    <property type="match status" value="1"/>
</dbReference>
<name>A0A0C1MRA5_9RICK</name>
<organism evidence="3 4">
    <name type="scientific">Candidatus Jidaibacter acanthamoebae</name>
    <dbReference type="NCBI Taxonomy" id="86105"/>
    <lineage>
        <taxon>Bacteria</taxon>
        <taxon>Pseudomonadati</taxon>
        <taxon>Pseudomonadota</taxon>
        <taxon>Alphaproteobacteria</taxon>
        <taxon>Rickettsiales</taxon>
        <taxon>Candidatus Midichloriaceae</taxon>
        <taxon>Candidatus Jidaibacter</taxon>
    </lineage>
</organism>
<dbReference type="Proteomes" id="UP000031258">
    <property type="component" value="Unassembled WGS sequence"/>
</dbReference>
<evidence type="ECO:0000313" key="4">
    <source>
        <dbReference type="Proteomes" id="UP000031258"/>
    </source>
</evidence>
<dbReference type="STRING" id="86105.NF27_HJ00150"/>
<dbReference type="InterPro" id="IPR003734">
    <property type="entry name" value="DUF155"/>
</dbReference>
<gene>
    <name evidence="3" type="ORF">NF27_HJ00150</name>
</gene>
<keyword evidence="1" id="KW-1133">Transmembrane helix</keyword>
<sequence>MLFKLKFNIIMRCAYYCCGESYDLHKISEFFTNQGYITKLHEPEVLYVKLVFPDNMTHDIFIFSYGCITLWGLDFSRERQVITSISPFLSEPSSSLIVDSCKYQVSDEETFIDEESDLISLETDDPYIKLSLSYGLSQASKLVQFENSLDRTIDSTKHIPNEIIKTGKISLSRKTLSIKIGQLFAERNSINLHSTILDTPEFFWRRPKYQPYYDMAVEFMDIHTRIEILNKRLNVVHELYEILSNELKYIHTSRLELIIIYLILIEVLIAVFRDLLGWLN</sequence>
<evidence type="ECO:0000256" key="1">
    <source>
        <dbReference type="SAM" id="Phobius"/>
    </source>
</evidence>
<dbReference type="InterPro" id="IPR051624">
    <property type="entry name" value="RMD1/Sad1-interacting"/>
</dbReference>
<keyword evidence="1" id="KW-0472">Membrane</keyword>
<reference evidence="3 4" key="1">
    <citation type="submission" date="2014-11" db="EMBL/GenBank/DDBJ databases">
        <title>A Rickettsiales Symbiont of Amoebae With Ancient Features.</title>
        <authorList>
            <person name="Schulz F."/>
            <person name="Martijn J."/>
            <person name="Wascher F."/>
            <person name="Kostanjsek R."/>
            <person name="Ettema T.J."/>
            <person name="Horn M."/>
        </authorList>
    </citation>
    <scope>NUCLEOTIDE SEQUENCE [LARGE SCALE GENOMIC DNA]</scope>
    <source>
        <strain evidence="3 4">UWC36</strain>
    </source>
</reference>
<evidence type="ECO:0000259" key="2">
    <source>
        <dbReference type="Pfam" id="PF02582"/>
    </source>
</evidence>
<keyword evidence="4" id="KW-1185">Reference proteome</keyword>
<feature type="domain" description="DUF155" evidence="2">
    <location>
        <begin position="60"/>
        <end position="230"/>
    </location>
</feature>
<evidence type="ECO:0000313" key="3">
    <source>
        <dbReference type="EMBL" id="KIE04562.1"/>
    </source>
</evidence>
<accession>A0A0C1MRA5</accession>
<protein>
    <recommendedName>
        <fullName evidence="2">DUF155 domain-containing protein</fullName>
    </recommendedName>
</protein>
<comment type="caution">
    <text evidence="3">The sequence shown here is derived from an EMBL/GenBank/DDBJ whole genome shotgun (WGS) entry which is preliminary data.</text>
</comment>